<dbReference type="EMBL" id="CAJZBQ010000050">
    <property type="protein sequence ID" value="CAG9329945.1"/>
    <property type="molecule type" value="Genomic_DNA"/>
</dbReference>
<keyword evidence="2" id="KW-1185">Reference proteome</keyword>
<evidence type="ECO:0000313" key="2">
    <source>
        <dbReference type="Proteomes" id="UP001162131"/>
    </source>
</evidence>
<dbReference type="AlphaFoldDB" id="A0AAU9JYG1"/>
<sequence length="236" mass="27175">MEELSQAEFWRYASQRIESLLATSVKVNNEDLLVNVDEPDQKFVFTPQPLSKINLKASKFCRNYKIYSPLSDKVFERISRYEPIQSEPIKPEPKMQPSLLVVSTRAVTKRIAFQESMDSQIKPSKESAKENQLELTVSGNKASFSLPPLKTKKTKNLSWKEESRIYKNRKIIGEMERINENSRNYINKSFVVGHKKQQVVPSIRKRDPSPFSKKNQNIMDISLTSFKTQGNDGTSP</sequence>
<accession>A0AAU9JYG1</accession>
<name>A0AAU9JYG1_9CILI</name>
<protein>
    <submittedName>
        <fullName evidence="1">Uncharacterized protein</fullName>
    </submittedName>
</protein>
<dbReference type="Proteomes" id="UP001162131">
    <property type="component" value="Unassembled WGS sequence"/>
</dbReference>
<gene>
    <name evidence="1" type="ORF">BSTOLATCC_MIC50061</name>
</gene>
<reference evidence="1" key="1">
    <citation type="submission" date="2021-09" db="EMBL/GenBank/DDBJ databases">
        <authorList>
            <consortium name="AG Swart"/>
            <person name="Singh M."/>
            <person name="Singh A."/>
            <person name="Seah K."/>
            <person name="Emmerich C."/>
        </authorList>
    </citation>
    <scope>NUCLEOTIDE SEQUENCE</scope>
    <source>
        <strain evidence="1">ATCC30299</strain>
    </source>
</reference>
<organism evidence="1 2">
    <name type="scientific">Blepharisma stoltei</name>
    <dbReference type="NCBI Taxonomy" id="1481888"/>
    <lineage>
        <taxon>Eukaryota</taxon>
        <taxon>Sar</taxon>
        <taxon>Alveolata</taxon>
        <taxon>Ciliophora</taxon>
        <taxon>Postciliodesmatophora</taxon>
        <taxon>Heterotrichea</taxon>
        <taxon>Heterotrichida</taxon>
        <taxon>Blepharismidae</taxon>
        <taxon>Blepharisma</taxon>
    </lineage>
</organism>
<evidence type="ECO:0000313" key="1">
    <source>
        <dbReference type="EMBL" id="CAG9329945.1"/>
    </source>
</evidence>
<proteinExistence type="predicted"/>
<comment type="caution">
    <text evidence="1">The sequence shown here is derived from an EMBL/GenBank/DDBJ whole genome shotgun (WGS) entry which is preliminary data.</text>
</comment>